<sequence length="285" mass="31669">MSFSGEGEENEAEEFLDRLGGCIDSAVLSINSVLKALPCIITKRASRWFSAVKRDITKWHEFSSIFTRQFVVEYDTGTLLSDLLHRTQAKGERISDFITSLRFIVDRFQQPPRAEEVVEIAYNNLLPEYGRAISDRLESYGLAWERQRTINSRYDLPPTADEMTVKGAAFKPPTSAWVKVAASITMSDDDVDVVAEINRDVTPKKQAKKGKNNKSKVKAPAVKNAQIAPLDDELLARWQAIKSTLTAEDKTDWTTYQAAAVQTTYASAACTGASTSNAPPLVIQQ</sequence>
<comment type="caution">
    <text evidence="2">The sequence shown here is derived from an EMBL/GenBank/DDBJ whole genome shotgun (WGS) entry which is preliminary data.</text>
</comment>
<dbReference type="Pfam" id="PF03732">
    <property type="entry name" value="Retrotrans_gag"/>
    <property type="match status" value="1"/>
</dbReference>
<reference evidence="2 3" key="1">
    <citation type="journal article" date="2024" name="bioRxiv">
        <title>A reference genome for Trichogramma kaykai: A tiny desert-dwelling parasitoid wasp with competing sex-ratio distorters.</title>
        <authorList>
            <person name="Culotta J."/>
            <person name="Lindsey A.R."/>
        </authorList>
    </citation>
    <scope>NUCLEOTIDE SEQUENCE [LARGE SCALE GENOMIC DNA]</scope>
    <source>
        <strain evidence="2 3">KSX58</strain>
    </source>
</reference>
<organism evidence="2 3">
    <name type="scientific">Trichogramma kaykai</name>
    <dbReference type="NCBI Taxonomy" id="54128"/>
    <lineage>
        <taxon>Eukaryota</taxon>
        <taxon>Metazoa</taxon>
        <taxon>Ecdysozoa</taxon>
        <taxon>Arthropoda</taxon>
        <taxon>Hexapoda</taxon>
        <taxon>Insecta</taxon>
        <taxon>Pterygota</taxon>
        <taxon>Neoptera</taxon>
        <taxon>Endopterygota</taxon>
        <taxon>Hymenoptera</taxon>
        <taxon>Apocrita</taxon>
        <taxon>Proctotrupomorpha</taxon>
        <taxon>Chalcidoidea</taxon>
        <taxon>Trichogrammatidae</taxon>
        <taxon>Trichogramma</taxon>
    </lineage>
</organism>
<dbReference type="Proteomes" id="UP001627154">
    <property type="component" value="Unassembled WGS sequence"/>
</dbReference>
<name>A0ABD2W6I6_9HYME</name>
<protein>
    <recommendedName>
        <fullName evidence="1">Retrotransposon gag domain-containing protein</fullName>
    </recommendedName>
</protein>
<dbReference type="InterPro" id="IPR005162">
    <property type="entry name" value="Retrotrans_gag_dom"/>
</dbReference>
<dbReference type="AlphaFoldDB" id="A0ABD2W6I6"/>
<proteinExistence type="predicted"/>
<evidence type="ECO:0000313" key="3">
    <source>
        <dbReference type="Proteomes" id="UP001627154"/>
    </source>
</evidence>
<keyword evidence="3" id="KW-1185">Reference proteome</keyword>
<evidence type="ECO:0000313" key="2">
    <source>
        <dbReference type="EMBL" id="KAL3388426.1"/>
    </source>
</evidence>
<gene>
    <name evidence="2" type="ORF">TKK_016434</name>
</gene>
<evidence type="ECO:0000259" key="1">
    <source>
        <dbReference type="Pfam" id="PF03732"/>
    </source>
</evidence>
<accession>A0ABD2W6I6</accession>
<dbReference type="EMBL" id="JBJJXI010000133">
    <property type="protein sequence ID" value="KAL3388426.1"/>
    <property type="molecule type" value="Genomic_DNA"/>
</dbReference>
<feature type="domain" description="Retrotransposon gag" evidence="1">
    <location>
        <begin position="43"/>
        <end position="113"/>
    </location>
</feature>